<keyword evidence="4" id="KW-0963">Cytoplasm</keyword>
<name>A0A6N8DLZ6_RHOAC</name>
<evidence type="ECO:0000313" key="13">
    <source>
        <dbReference type="Proteomes" id="UP000439113"/>
    </source>
</evidence>
<comment type="subcellular location">
    <subcellularLocation>
        <location evidence="1">Cytoplasm</location>
    </subcellularLocation>
</comment>
<evidence type="ECO:0000256" key="1">
    <source>
        <dbReference type="ARBA" id="ARBA00004496"/>
    </source>
</evidence>
<dbReference type="OrthoDB" id="8265472at2"/>
<keyword evidence="9" id="KW-0238">DNA-binding</keyword>
<evidence type="ECO:0000256" key="3">
    <source>
        <dbReference type="ARBA" id="ARBA00021035"/>
    </source>
</evidence>
<evidence type="ECO:0000256" key="11">
    <source>
        <dbReference type="ARBA" id="ARBA00033276"/>
    </source>
</evidence>
<evidence type="ECO:0000256" key="7">
    <source>
        <dbReference type="ARBA" id="ARBA00022705"/>
    </source>
</evidence>
<evidence type="ECO:0000256" key="9">
    <source>
        <dbReference type="ARBA" id="ARBA00023125"/>
    </source>
</evidence>
<dbReference type="InterPro" id="IPR046938">
    <property type="entry name" value="DNA_clamp_sf"/>
</dbReference>
<gene>
    <name evidence="12" type="ORF">GJ654_10220</name>
</gene>
<dbReference type="PANTHER" id="PTHR30478:SF0">
    <property type="entry name" value="BETA SLIDING CLAMP"/>
    <property type="match status" value="1"/>
</dbReference>
<dbReference type="EMBL" id="WNKS01000007">
    <property type="protein sequence ID" value="MTV31368.1"/>
    <property type="molecule type" value="Genomic_DNA"/>
</dbReference>
<evidence type="ECO:0000256" key="5">
    <source>
        <dbReference type="ARBA" id="ARBA00022679"/>
    </source>
</evidence>
<evidence type="ECO:0000256" key="8">
    <source>
        <dbReference type="ARBA" id="ARBA00022932"/>
    </source>
</evidence>
<dbReference type="GO" id="GO:0009360">
    <property type="term" value="C:DNA polymerase III complex"/>
    <property type="evidence" value="ECO:0007669"/>
    <property type="project" value="InterPro"/>
</dbReference>
<dbReference type="AlphaFoldDB" id="A0A6N8DLZ6"/>
<comment type="similarity">
    <text evidence="2">Belongs to the beta sliding clamp family.</text>
</comment>
<accession>A0A6N8DLZ6</accession>
<keyword evidence="7" id="KW-0235">DNA replication</keyword>
<comment type="caution">
    <text evidence="12">The sequence shown here is derived from an EMBL/GenBank/DDBJ whole genome shotgun (WGS) entry which is preliminary data.</text>
</comment>
<dbReference type="Gene3D" id="3.10.150.10">
    <property type="entry name" value="DNA Polymerase III, subunit A, domain 2"/>
    <property type="match status" value="1"/>
</dbReference>
<keyword evidence="8" id="KW-0239">DNA-directed DNA polymerase</keyword>
<evidence type="ECO:0000256" key="6">
    <source>
        <dbReference type="ARBA" id="ARBA00022695"/>
    </source>
</evidence>
<evidence type="ECO:0000256" key="2">
    <source>
        <dbReference type="ARBA" id="ARBA00010752"/>
    </source>
</evidence>
<dbReference type="SUPFAM" id="SSF55979">
    <property type="entry name" value="DNA clamp"/>
    <property type="match status" value="1"/>
</dbReference>
<evidence type="ECO:0000256" key="10">
    <source>
        <dbReference type="ARBA" id="ARBA00030988"/>
    </source>
</evidence>
<sequence length="244" mass="27116">MLNKDFRLIVSGPLFLRAWACVSTEETRYYLNGVHCEPCKTGGVTMVATDGHRLVCVRDPAGFIEGSGIVSLDAQMRKALATKSARVTAFPKRFLVIREGRAGALGTGTEEVKDNASVADEWFGYFERLDLNIFAFQWRDVLIDGKFPDWRRVIPKFNDNMKASNAFNAVLLKQVARALRDDEVPASVRLVQDVKAKDGPTVLLSDDMNAFGVIMPMRAVTRAIQYPEWLDLPKPAPAHAEAAE</sequence>
<dbReference type="GO" id="GO:0003677">
    <property type="term" value="F:DNA binding"/>
    <property type="evidence" value="ECO:0007669"/>
    <property type="project" value="UniProtKB-KW"/>
</dbReference>
<dbReference type="PANTHER" id="PTHR30478">
    <property type="entry name" value="DNA POLYMERASE III SUBUNIT BETA"/>
    <property type="match status" value="1"/>
</dbReference>
<evidence type="ECO:0000313" key="12">
    <source>
        <dbReference type="EMBL" id="MTV31368.1"/>
    </source>
</evidence>
<evidence type="ECO:0000256" key="4">
    <source>
        <dbReference type="ARBA" id="ARBA00022490"/>
    </source>
</evidence>
<protein>
    <recommendedName>
        <fullName evidence="3">Beta sliding clamp</fullName>
    </recommendedName>
    <alternativeName>
        <fullName evidence="11">Beta-clamp processivity factor</fullName>
    </alternativeName>
    <alternativeName>
        <fullName evidence="10">DNA polymerase III beta sliding clamp subunit</fullName>
    </alternativeName>
</protein>
<keyword evidence="5" id="KW-0808">Transferase</keyword>
<dbReference type="GO" id="GO:0005737">
    <property type="term" value="C:cytoplasm"/>
    <property type="evidence" value="ECO:0007669"/>
    <property type="project" value="UniProtKB-SubCell"/>
</dbReference>
<dbReference type="Proteomes" id="UP000439113">
    <property type="component" value="Unassembled WGS sequence"/>
</dbReference>
<proteinExistence type="inferred from homology"/>
<dbReference type="InterPro" id="IPR001001">
    <property type="entry name" value="DNA_polIII_beta"/>
</dbReference>
<dbReference type="GO" id="GO:0006271">
    <property type="term" value="P:DNA strand elongation involved in DNA replication"/>
    <property type="evidence" value="ECO:0007669"/>
    <property type="project" value="TreeGrafter"/>
</dbReference>
<dbReference type="GO" id="GO:0003887">
    <property type="term" value="F:DNA-directed DNA polymerase activity"/>
    <property type="evidence" value="ECO:0007669"/>
    <property type="project" value="UniProtKB-KW"/>
</dbReference>
<organism evidence="12 13">
    <name type="scientific">Rhodoblastus acidophilus</name>
    <name type="common">Rhodopseudomonas acidophila</name>
    <dbReference type="NCBI Taxonomy" id="1074"/>
    <lineage>
        <taxon>Bacteria</taxon>
        <taxon>Pseudomonadati</taxon>
        <taxon>Pseudomonadota</taxon>
        <taxon>Alphaproteobacteria</taxon>
        <taxon>Hyphomicrobiales</taxon>
        <taxon>Rhodoblastaceae</taxon>
        <taxon>Rhodoblastus</taxon>
    </lineage>
</organism>
<keyword evidence="6" id="KW-0548">Nucleotidyltransferase</keyword>
<reference evidence="12 13" key="1">
    <citation type="submission" date="2019-11" db="EMBL/GenBank/DDBJ databases">
        <title>Whole-genome sequence of a Rhodoblastus acidophilus DSM 142.</title>
        <authorList>
            <person name="Kyndt J.A."/>
            <person name="Meyer T.E."/>
        </authorList>
    </citation>
    <scope>NUCLEOTIDE SEQUENCE [LARGE SCALE GENOMIC DNA]</scope>
    <source>
        <strain evidence="12 13">DSM 142</strain>
    </source>
</reference>